<sequence>MSASNRFTSNNVVCCRLPQQRRFHSLQPAWPRPSTTAPPGC</sequence>
<proteinExistence type="predicted"/>
<organism evidence="1">
    <name type="scientific">Arundo donax</name>
    <name type="common">Giant reed</name>
    <name type="synonym">Donax arundinaceus</name>
    <dbReference type="NCBI Taxonomy" id="35708"/>
    <lineage>
        <taxon>Eukaryota</taxon>
        <taxon>Viridiplantae</taxon>
        <taxon>Streptophyta</taxon>
        <taxon>Embryophyta</taxon>
        <taxon>Tracheophyta</taxon>
        <taxon>Spermatophyta</taxon>
        <taxon>Magnoliopsida</taxon>
        <taxon>Liliopsida</taxon>
        <taxon>Poales</taxon>
        <taxon>Poaceae</taxon>
        <taxon>PACMAD clade</taxon>
        <taxon>Arundinoideae</taxon>
        <taxon>Arundineae</taxon>
        <taxon>Arundo</taxon>
    </lineage>
</organism>
<dbReference type="AlphaFoldDB" id="A0A0A8ZCA2"/>
<reference evidence="1" key="1">
    <citation type="submission" date="2014-09" db="EMBL/GenBank/DDBJ databases">
        <authorList>
            <person name="Magalhaes I.L.F."/>
            <person name="Oliveira U."/>
            <person name="Santos F.R."/>
            <person name="Vidigal T.H.D.A."/>
            <person name="Brescovit A.D."/>
            <person name="Santos A.J."/>
        </authorList>
    </citation>
    <scope>NUCLEOTIDE SEQUENCE</scope>
    <source>
        <tissue evidence="1">Shoot tissue taken approximately 20 cm above the soil surface</tissue>
    </source>
</reference>
<evidence type="ECO:0000313" key="1">
    <source>
        <dbReference type="EMBL" id="JAD36441.1"/>
    </source>
</evidence>
<dbReference type="EMBL" id="GBRH01261454">
    <property type="protein sequence ID" value="JAD36441.1"/>
    <property type="molecule type" value="Transcribed_RNA"/>
</dbReference>
<accession>A0A0A8ZCA2</accession>
<name>A0A0A8ZCA2_ARUDO</name>
<reference evidence="1" key="2">
    <citation type="journal article" date="2015" name="Data Brief">
        <title>Shoot transcriptome of the giant reed, Arundo donax.</title>
        <authorList>
            <person name="Barrero R.A."/>
            <person name="Guerrero F.D."/>
            <person name="Moolhuijzen P."/>
            <person name="Goolsby J.A."/>
            <person name="Tidwell J."/>
            <person name="Bellgard S.E."/>
            <person name="Bellgard M.I."/>
        </authorList>
    </citation>
    <scope>NUCLEOTIDE SEQUENCE</scope>
    <source>
        <tissue evidence="1">Shoot tissue taken approximately 20 cm above the soil surface</tissue>
    </source>
</reference>
<protein>
    <submittedName>
        <fullName evidence="1">Uncharacterized protein</fullName>
    </submittedName>
</protein>